<protein>
    <recommendedName>
        <fullName evidence="4">N-acetylglucosamine-induced protein 1</fullName>
    </recommendedName>
</protein>
<name>A0A0D2DDQ8_9EURO</name>
<reference evidence="2 3" key="1">
    <citation type="submission" date="2015-01" db="EMBL/GenBank/DDBJ databases">
        <title>The Genome Sequence of Exophiala oligosperma CBS72588.</title>
        <authorList>
            <consortium name="The Broad Institute Genomics Platform"/>
            <person name="Cuomo C."/>
            <person name="de Hoog S."/>
            <person name="Gorbushina A."/>
            <person name="Stielow B."/>
            <person name="Teixiera M."/>
            <person name="Abouelleil A."/>
            <person name="Chapman S.B."/>
            <person name="Priest M."/>
            <person name="Young S.K."/>
            <person name="Wortman J."/>
            <person name="Nusbaum C."/>
            <person name="Birren B."/>
        </authorList>
    </citation>
    <scope>NUCLEOTIDE SEQUENCE [LARGE SCALE GENOMIC DNA]</scope>
    <source>
        <strain evidence="2 3">CBS 72588</strain>
    </source>
</reference>
<dbReference type="GeneID" id="27359796"/>
<proteinExistence type="predicted"/>
<evidence type="ECO:0008006" key="4">
    <source>
        <dbReference type="Google" id="ProtNLM"/>
    </source>
</evidence>
<evidence type="ECO:0000256" key="1">
    <source>
        <dbReference type="SAM" id="MobiDB-lite"/>
    </source>
</evidence>
<dbReference type="RefSeq" id="XP_016260751.1">
    <property type="nucleotide sequence ID" value="XM_016408997.1"/>
</dbReference>
<accession>A0A0D2DDQ8</accession>
<dbReference type="InterPro" id="IPR022036">
    <property type="entry name" value="DUF3605"/>
</dbReference>
<dbReference type="AlphaFoldDB" id="A0A0D2DDQ8"/>
<dbReference type="PANTHER" id="PTHR35020:SF4">
    <property type="entry name" value="N-ACETYLGLUCOSAMINE-INDUCED PROTEIN 1"/>
    <property type="match status" value="1"/>
</dbReference>
<dbReference type="EMBL" id="KN847338">
    <property type="protein sequence ID" value="KIW40535.1"/>
    <property type="molecule type" value="Genomic_DNA"/>
</dbReference>
<feature type="region of interest" description="Disordered" evidence="1">
    <location>
        <begin position="231"/>
        <end position="252"/>
    </location>
</feature>
<keyword evidence="3" id="KW-1185">Reference proteome</keyword>
<dbReference type="VEuPathDB" id="FungiDB:PV06_07722"/>
<dbReference type="PANTHER" id="PTHR35020">
    <property type="entry name" value="N-ACETYLGLUCOSAMINE-INDUCED PROTEIN 1"/>
    <property type="match status" value="1"/>
</dbReference>
<sequence>MPHSVHSLGGMETPIEGGGDAVDLSLRYWNANQPRAAWSEECPEFLEGISEKNKVILSKRDEEFDRITWDKCKELVSENTIYQFQRNASQLRGYLEYIHHLKKKHGSVLEYVKQFRLKWADITSSDKPPFEDASDFKILYNDWPYHVDEDITHLVVWTKFTIDEEEQTGEVTPEGKRQTEDFIKKTFLRQGITRDQIIWFKNWKSLKSVHALEHFHVMLYKAPRDLLDEVTRGDRPTSESWTSGTEYSYSVV</sequence>
<dbReference type="Pfam" id="PF12239">
    <property type="entry name" value="DUF3605"/>
    <property type="match status" value="1"/>
</dbReference>
<dbReference type="HOGENOM" id="CLU_075862_1_0_1"/>
<dbReference type="Proteomes" id="UP000053342">
    <property type="component" value="Unassembled WGS sequence"/>
</dbReference>
<dbReference type="GO" id="GO:0005737">
    <property type="term" value="C:cytoplasm"/>
    <property type="evidence" value="ECO:0007669"/>
    <property type="project" value="TreeGrafter"/>
</dbReference>
<dbReference type="GO" id="GO:0006044">
    <property type="term" value="P:N-acetylglucosamine metabolic process"/>
    <property type="evidence" value="ECO:0007669"/>
    <property type="project" value="TreeGrafter"/>
</dbReference>
<feature type="compositionally biased region" description="Polar residues" evidence="1">
    <location>
        <begin position="238"/>
        <end position="252"/>
    </location>
</feature>
<evidence type="ECO:0000313" key="3">
    <source>
        <dbReference type="Proteomes" id="UP000053342"/>
    </source>
</evidence>
<dbReference type="OrthoDB" id="10053431at2759"/>
<evidence type="ECO:0000313" key="2">
    <source>
        <dbReference type="EMBL" id="KIW40535.1"/>
    </source>
</evidence>
<gene>
    <name evidence="2" type="ORF">PV06_07722</name>
</gene>
<dbReference type="STRING" id="215243.A0A0D2DDQ8"/>
<organism evidence="2 3">
    <name type="scientific">Exophiala oligosperma</name>
    <dbReference type="NCBI Taxonomy" id="215243"/>
    <lineage>
        <taxon>Eukaryota</taxon>
        <taxon>Fungi</taxon>
        <taxon>Dikarya</taxon>
        <taxon>Ascomycota</taxon>
        <taxon>Pezizomycotina</taxon>
        <taxon>Eurotiomycetes</taxon>
        <taxon>Chaetothyriomycetidae</taxon>
        <taxon>Chaetothyriales</taxon>
        <taxon>Herpotrichiellaceae</taxon>
        <taxon>Exophiala</taxon>
    </lineage>
</organism>